<keyword evidence="2" id="KW-1185">Reference proteome</keyword>
<accession>A0A8X6P9P5</accession>
<evidence type="ECO:0000313" key="2">
    <source>
        <dbReference type="Proteomes" id="UP000887013"/>
    </source>
</evidence>
<dbReference type="EMBL" id="BMAW01018583">
    <property type="protein sequence ID" value="GFT59127.1"/>
    <property type="molecule type" value="Genomic_DNA"/>
</dbReference>
<organism evidence="1 2">
    <name type="scientific">Nephila pilipes</name>
    <name type="common">Giant wood spider</name>
    <name type="synonym">Nephila maculata</name>
    <dbReference type="NCBI Taxonomy" id="299642"/>
    <lineage>
        <taxon>Eukaryota</taxon>
        <taxon>Metazoa</taxon>
        <taxon>Ecdysozoa</taxon>
        <taxon>Arthropoda</taxon>
        <taxon>Chelicerata</taxon>
        <taxon>Arachnida</taxon>
        <taxon>Araneae</taxon>
        <taxon>Araneomorphae</taxon>
        <taxon>Entelegynae</taxon>
        <taxon>Araneoidea</taxon>
        <taxon>Nephilidae</taxon>
        <taxon>Nephila</taxon>
    </lineage>
</organism>
<name>A0A8X6P9P5_NEPPI</name>
<reference evidence="1" key="1">
    <citation type="submission" date="2020-08" db="EMBL/GenBank/DDBJ databases">
        <title>Multicomponent nature underlies the extraordinary mechanical properties of spider dragline silk.</title>
        <authorList>
            <person name="Kono N."/>
            <person name="Nakamura H."/>
            <person name="Mori M."/>
            <person name="Yoshida Y."/>
            <person name="Ohtoshi R."/>
            <person name="Malay A.D."/>
            <person name="Moran D.A.P."/>
            <person name="Tomita M."/>
            <person name="Numata K."/>
            <person name="Arakawa K."/>
        </authorList>
    </citation>
    <scope>NUCLEOTIDE SEQUENCE</scope>
</reference>
<dbReference type="AlphaFoldDB" id="A0A8X6P9P5"/>
<sequence>YVHYCLHVKSQLNQENKICFDVPKLRLIAEFLN</sequence>
<comment type="caution">
    <text evidence="1">The sequence shown here is derived from an EMBL/GenBank/DDBJ whole genome shotgun (WGS) entry which is preliminary data.</text>
</comment>
<gene>
    <name evidence="1" type="ORF">NPIL_397071</name>
</gene>
<protein>
    <submittedName>
        <fullName evidence="1">Uncharacterized protein</fullName>
    </submittedName>
</protein>
<evidence type="ECO:0000313" key="1">
    <source>
        <dbReference type="EMBL" id="GFT59127.1"/>
    </source>
</evidence>
<dbReference type="Proteomes" id="UP000887013">
    <property type="component" value="Unassembled WGS sequence"/>
</dbReference>
<proteinExistence type="predicted"/>
<feature type="non-terminal residue" evidence="1">
    <location>
        <position position="33"/>
    </location>
</feature>